<comment type="caution">
    <text evidence="3">The sequence shown here is derived from an EMBL/GenBank/DDBJ whole genome shotgun (WGS) entry which is preliminary data.</text>
</comment>
<gene>
    <name evidence="3" type="ORF">M3P21_12675</name>
</gene>
<reference evidence="3" key="1">
    <citation type="submission" date="2022-05" db="EMBL/GenBank/DDBJ databases">
        <authorList>
            <person name="Park J.-S."/>
        </authorList>
    </citation>
    <scope>NUCLEOTIDE SEQUENCE</scope>
    <source>
        <strain evidence="3">2012CJ41-6</strain>
    </source>
</reference>
<evidence type="ECO:0000259" key="2">
    <source>
        <dbReference type="Pfam" id="PF01471"/>
    </source>
</evidence>
<dbReference type="SUPFAM" id="SSF47090">
    <property type="entry name" value="PGBD-like"/>
    <property type="match status" value="1"/>
</dbReference>
<feature type="chain" id="PRO_5046153102" evidence="1">
    <location>
        <begin position="19"/>
        <end position="573"/>
    </location>
</feature>
<keyword evidence="1" id="KW-0732">Signal</keyword>
<dbReference type="InterPro" id="IPR009003">
    <property type="entry name" value="Peptidase_S1_PA"/>
</dbReference>
<dbReference type="RefSeq" id="WP_249710405.1">
    <property type="nucleotide sequence ID" value="NZ_JAMFMB010000015.1"/>
</dbReference>
<evidence type="ECO:0000313" key="4">
    <source>
        <dbReference type="Proteomes" id="UP001203880"/>
    </source>
</evidence>
<keyword evidence="4" id="KW-1185">Reference proteome</keyword>
<accession>A0ABT0Q3C8</accession>
<dbReference type="Gene3D" id="1.10.101.10">
    <property type="entry name" value="PGBD-like superfamily/PGBD"/>
    <property type="match status" value="1"/>
</dbReference>
<dbReference type="InterPro" id="IPR036365">
    <property type="entry name" value="PGBD-like_sf"/>
</dbReference>
<dbReference type="GO" id="GO:0006508">
    <property type="term" value="P:proteolysis"/>
    <property type="evidence" value="ECO:0007669"/>
    <property type="project" value="UniProtKB-KW"/>
</dbReference>
<dbReference type="GO" id="GO:0008233">
    <property type="term" value="F:peptidase activity"/>
    <property type="evidence" value="ECO:0007669"/>
    <property type="project" value="UniProtKB-KW"/>
</dbReference>
<name>A0ABT0Q3C8_9RHOB</name>
<dbReference type="InterPro" id="IPR036366">
    <property type="entry name" value="PGBDSf"/>
</dbReference>
<dbReference type="Gene3D" id="2.40.10.120">
    <property type="match status" value="1"/>
</dbReference>
<keyword evidence="3" id="KW-0645">Protease</keyword>
<dbReference type="Proteomes" id="UP001203880">
    <property type="component" value="Unassembled WGS sequence"/>
</dbReference>
<keyword evidence="3" id="KW-0378">Hydrolase</keyword>
<dbReference type="EMBL" id="JAMFMB010000015">
    <property type="protein sequence ID" value="MCL6284380.1"/>
    <property type="molecule type" value="Genomic_DNA"/>
</dbReference>
<evidence type="ECO:0000256" key="1">
    <source>
        <dbReference type="SAM" id="SignalP"/>
    </source>
</evidence>
<feature type="domain" description="Peptidoglycan binding-like" evidence="2">
    <location>
        <begin position="151"/>
        <end position="200"/>
    </location>
</feature>
<organism evidence="3 4">
    <name type="scientific">Ruegeria spongiae</name>
    <dbReference type="NCBI Taxonomy" id="2942209"/>
    <lineage>
        <taxon>Bacteria</taxon>
        <taxon>Pseudomonadati</taxon>
        <taxon>Pseudomonadota</taxon>
        <taxon>Alphaproteobacteria</taxon>
        <taxon>Rhodobacterales</taxon>
        <taxon>Roseobacteraceae</taxon>
        <taxon>Ruegeria</taxon>
    </lineage>
</organism>
<dbReference type="Pfam" id="PF01471">
    <property type="entry name" value="PG_binding_1"/>
    <property type="match status" value="1"/>
</dbReference>
<feature type="signal peptide" evidence="1">
    <location>
        <begin position="1"/>
        <end position="18"/>
    </location>
</feature>
<protein>
    <submittedName>
        <fullName evidence="3">Serine protease</fullName>
    </submittedName>
</protein>
<dbReference type="Pfam" id="PF13365">
    <property type="entry name" value="Trypsin_2"/>
    <property type="match status" value="1"/>
</dbReference>
<dbReference type="InterPro" id="IPR002477">
    <property type="entry name" value="Peptidoglycan-bd-like"/>
</dbReference>
<evidence type="ECO:0000313" key="3">
    <source>
        <dbReference type="EMBL" id="MCL6284380.1"/>
    </source>
</evidence>
<proteinExistence type="predicted"/>
<sequence length="573" mass="61433">MIRFFVAFLLAVTFGLRAATAQQSGAEGVWVQIEAHSDFPVAEQRAQFFSGSLADVQGFALGGGWYGIMLGPYTRADAEQVLRVYRAERQIPSDSFLTFSRSLGRQFWPPEGGAVAVTTPAPTAPAVQTPVVISDETPAQARRSERQLSAAERRGLQTALKAEGFYNSTIDGAFGPGTRRSMADWQSVNGYEPTGILTTSQRIVLMDQYNAPLLSVGMARRSDEKAGISVDLPLGEVAFSRYDPPFAHYDAQSDLGARVLLISQQGERADLFGLYDVMQTLEIVPLDGPRQRRKDSFTIEGRGNGIVSYTEATLRDGQIKGFSLIWPEGDEGRRARVLQAIKTSFARTDGALDPAEGADAAQSVDLVSGLEIRKPRLSRSGFYVDRSGAVLTVAEAVQNCTRITLDNTYRADLVSQDEGLGVAILRPIQPLAPMAVAELHPSEPKLQSPVTLAGYSYEGVLGAPTLTFGTLSDVAGLRGEVELSRLALAPQEGDAGGPVFDTGGSVVGMLLPDPANGQQLPRDVSFAADAQALRNVLEASGLTVESASDATDITPDELNRRANGMTVLVSCWD</sequence>
<dbReference type="SUPFAM" id="SSF50494">
    <property type="entry name" value="Trypsin-like serine proteases"/>
    <property type="match status" value="1"/>
</dbReference>